<keyword evidence="8" id="KW-0234">DNA repair</keyword>
<dbReference type="SUPFAM" id="SSF46767">
    <property type="entry name" value="Methylated DNA-protein cysteine methyltransferase, C-terminal domain"/>
    <property type="match status" value="1"/>
</dbReference>
<evidence type="ECO:0000259" key="12">
    <source>
        <dbReference type="Pfam" id="PF01035"/>
    </source>
</evidence>
<comment type="catalytic activity">
    <reaction evidence="11">
        <text>a 6-O-methyl-2'-deoxyguanosine in DNA + L-cysteinyl-[protein] = S-methyl-L-cysteinyl-[protein] + a 2'-deoxyguanosine in DNA</text>
        <dbReference type="Rhea" id="RHEA:24000"/>
        <dbReference type="Rhea" id="RHEA-COMP:10131"/>
        <dbReference type="Rhea" id="RHEA-COMP:10132"/>
        <dbReference type="Rhea" id="RHEA-COMP:11367"/>
        <dbReference type="Rhea" id="RHEA-COMP:11368"/>
        <dbReference type="ChEBI" id="CHEBI:29950"/>
        <dbReference type="ChEBI" id="CHEBI:82612"/>
        <dbReference type="ChEBI" id="CHEBI:85445"/>
        <dbReference type="ChEBI" id="CHEBI:85448"/>
        <dbReference type="EC" id="2.1.1.63"/>
    </reaction>
</comment>
<evidence type="ECO:0000256" key="1">
    <source>
        <dbReference type="ARBA" id="ARBA00001286"/>
    </source>
</evidence>
<comment type="catalytic activity">
    <reaction evidence="1">
        <text>a 4-O-methyl-thymidine in DNA + L-cysteinyl-[protein] = a thymidine in DNA + S-methyl-L-cysteinyl-[protein]</text>
        <dbReference type="Rhea" id="RHEA:53428"/>
        <dbReference type="Rhea" id="RHEA-COMP:10131"/>
        <dbReference type="Rhea" id="RHEA-COMP:10132"/>
        <dbReference type="Rhea" id="RHEA-COMP:13555"/>
        <dbReference type="Rhea" id="RHEA-COMP:13556"/>
        <dbReference type="ChEBI" id="CHEBI:29950"/>
        <dbReference type="ChEBI" id="CHEBI:82612"/>
        <dbReference type="ChEBI" id="CHEBI:137386"/>
        <dbReference type="ChEBI" id="CHEBI:137387"/>
        <dbReference type="EC" id="2.1.1.63"/>
    </reaction>
</comment>
<dbReference type="Gene3D" id="1.10.10.10">
    <property type="entry name" value="Winged helix-like DNA-binding domain superfamily/Winged helix DNA-binding domain"/>
    <property type="match status" value="1"/>
</dbReference>
<evidence type="ECO:0000256" key="2">
    <source>
        <dbReference type="ARBA" id="ARBA00008711"/>
    </source>
</evidence>
<dbReference type="NCBIfam" id="TIGR00589">
    <property type="entry name" value="ogt"/>
    <property type="match status" value="1"/>
</dbReference>
<name>A0ABR3FXH8_9AGAR</name>
<keyword evidence="7" id="KW-0227">DNA damage</keyword>
<dbReference type="Pfam" id="PF01035">
    <property type="entry name" value="DNA_binding_1"/>
    <property type="match status" value="1"/>
</dbReference>
<evidence type="ECO:0000256" key="5">
    <source>
        <dbReference type="ARBA" id="ARBA00022603"/>
    </source>
</evidence>
<gene>
    <name evidence="13" type="ORF">V5O48_001805</name>
</gene>
<evidence type="ECO:0000313" key="14">
    <source>
        <dbReference type="Proteomes" id="UP001465976"/>
    </source>
</evidence>
<dbReference type="PANTHER" id="PTHR10815:SF13">
    <property type="entry name" value="METHYLATED-DNA--PROTEIN-CYSTEINE METHYLTRANSFERASE"/>
    <property type="match status" value="1"/>
</dbReference>
<keyword evidence="14" id="KW-1185">Reference proteome</keyword>
<evidence type="ECO:0000256" key="11">
    <source>
        <dbReference type="ARBA" id="ARBA00049348"/>
    </source>
</evidence>
<evidence type="ECO:0000256" key="9">
    <source>
        <dbReference type="ARBA" id="ARBA00030795"/>
    </source>
</evidence>
<reference evidence="13 14" key="1">
    <citation type="submission" date="2024-02" db="EMBL/GenBank/DDBJ databases">
        <title>A draft genome for the cacao thread blight pathogen Marasmius crinis-equi.</title>
        <authorList>
            <person name="Cohen S.P."/>
            <person name="Baruah I.K."/>
            <person name="Amoako-Attah I."/>
            <person name="Bukari Y."/>
            <person name="Meinhardt L.W."/>
            <person name="Bailey B.A."/>
        </authorList>
    </citation>
    <scope>NUCLEOTIDE SEQUENCE [LARGE SCALE GENOMIC DNA]</scope>
    <source>
        <strain evidence="13 14">GH-76</strain>
    </source>
</reference>
<evidence type="ECO:0000256" key="7">
    <source>
        <dbReference type="ARBA" id="ARBA00022763"/>
    </source>
</evidence>
<dbReference type="InterPro" id="IPR036388">
    <property type="entry name" value="WH-like_DNA-bd_sf"/>
</dbReference>
<sequence>MPAQRNSRLKVIGTMDLLRGKNFRVATAESVSLTSSSDEDEDPRTYFPETEVERKAYQTKGGKAVPPHHWDVYDFTRTIPRGKVTTYKEVCRAVGGSPRSVGNALRNNPFAPYIPCHRVIASTLFAGGYCGEWGAKSKTGTQYFRKLDFLEKEGLSFNQKGVLEDPDTALWVP</sequence>
<dbReference type="InterPro" id="IPR001497">
    <property type="entry name" value="MethylDNA_cys_MeTrfase_AS"/>
</dbReference>
<dbReference type="Proteomes" id="UP001465976">
    <property type="component" value="Unassembled WGS sequence"/>
</dbReference>
<keyword evidence="6" id="KW-0808">Transferase</keyword>
<feature type="domain" description="Methylated-DNA-[protein]-cysteine S-methyltransferase DNA binding" evidence="12">
    <location>
        <begin position="70"/>
        <end position="138"/>
    </location>
</feature>
<evidence type="ECO:0000313" key="13">
    <source>
        <dbReference type="EMBL" id="KAL0580212.1"/>
    </source>
</evidence>
<dbReference type="InterPro" id="IPR036217">
    <property type="entry name" value="MethylDNA_cys_MeTrfase_DNAb"/>
</dbReference>
<evidence type="ECO:0000256" key="3">
    <source>
        <dbReference type="ARBA" id="ARBA00011918"/>
    </source>
</evidence>
<protein>
    <recommendedName>
        <fullName evidence="4">Methylated-DNA--protein-cysteine methyltransferase</fullName>
        <ecNumber evidence="3">2.1.1.63</ecNumber>
    </recommendedName>
    <alternativeName>
        <fullName evidence="9">6-O-methylguanine-DNA methyltransferase</fullName>
    </alternativeName>
    <alternativeName>
        <fullName evidence="10">O-6-methylguanine-DNA-alkyltransferase</fullName>
    </alternativeName>
</protein>
<dbReference type="EC" id="2.1.1.63" evidence="3"/>
<evidence type="ECO:0000256" key="6">
    <source>
        <dbReference type="ARBA" id="ARBA00022679"/>
    </source>
</evidence>
<evidence type="ECO:0000256" key="10">
    <source>
        <dbReference type="ARBA" id="ARBA00031621"/>
    </source>
</evidence>
<dbReference type="InterPro" id="IPR014048">
    <property type="entry name" value="MethylDNA_cys_MeTrfase_DNA-bd"/>
</dbReference>
<dbReference type="CDD" id="cd06445">
    <property type="entry name" value="ATase"/>
    <property type="match status" value="1"/>
</dbReference>
<accession>A0ABR3FXH8</accession>
<dbReference type="PANTHER" id="PTHR10815">
    <property type="entry name" value="METHYLATED-DNA--PROTEIN-CYSTEINE METHYLTRANSFERASE"/>
    <property type="match status" value="1"/>
</dbReference>
<evidence type="ECO:0000256" key="8">
    <source>
        <dbReference type="ARBA" id="ARBA00023204"/>
    </source>
</evidence>
<comment type="caution">
    <text evidence="13">The sequence shown here is derived from an EMBL/GenBank/DDBJ whole genome shotgun (WGS) entry which is preliminary data.</text>
</comment>
<proteinExistence type="inferred from homology"/>
<keyword evidence="5" id="KW-0489">Methyltransferase</keyword>
<comment type="similarity">
    <text evidence="2">Belongs to the MGMT family.</text>
</comment>
<dbReference type="PROSITE" id="PS00374">
    <property type="entry name" value="MGMT"/>
    <property type="match status" value="1"/>
</dbReference>
<evidence type="ECO:0000256" key="4">
    <source>
        <dbReference type="ARBA" id="ARBA00015377"/>
    </source>
</evidence>
<dbReference type="EMBL" id="JBAHYK010000036">
    <property type="protein sequence ID" value="KAL0580212.1"/>
    <property type="molecule type" value="Genomic_DNA"/>
</dbReference>
<organism evidence="13 14">
    <name type="scientific">Marasmius crinis-equi</name>
    <dbReference type="NCBI Taxonomy" id="585013"/>
    <lineage>
        <taxon>Eukaryota</taxon>
        <taxon>Fungi</taxon>
        <taxon>Dikarya</taxon>
        <taxon>Basidiomycota</taxon>
        <taxon>Agaricomycotina</taxon>
        <taxon>Agaricomycetes</taxon>
        <taxon>Agaricomycetidae</taxon>
        <taxon>Agaricales</taxon>
        <taxon>Marasmiineae</taxon>
        <taxon>Marasmiaceae</taxon>
        <taxon>Marasmius</taxon>
    </lineage>
</organism>